<evidence type="ECO:0000313" key="8">
    <source>
        <dbReference type="Proteomes" id="UP000594454"/>
    </source>
</evidence>
<dbReference type="AlphaFoldDB" id="A0A7R8YY31"/>
<accession>A0A7R8YY31</accession>
<gene>
    <name evidence="7" type="ORF">HERILL_LOCUS11158</name>
</gene>
<dbReference type="SUPFAM" id="SSF143113">
    <property type="entry name" value="NAP-like"/>
    <property type="match status" value="1"/>
</dbReference>
<reference evidence="7 8" key="1">
    <citation type="submission" date="2020-11" db="EMBL/GenBank/DDBJ databases">
        <authorList>
            <person name="Wallbank WR R."/>
            <person name="Pardo Diaz C."/>
            <person name="Kozak K."/>
            <person name="Martin S."/>
            <person name="Jiggins C."/>
            <person name="Moest M."/>
            <person name="Warren A I."/>
            <person name="Generalovic N T."/>
            <person name="Byers J.R.P. K."/>
            <person name="Montejo-Kovacevich G."/>
            <person name="Yen C E."/>
        </authorList>
    </citation>
    <scope>NUCLEOTIDE SEQUENCE [LARGE SCALE GENOMIC DNA]</scope>
</reference>
<dbReference type="Gene3D" id="1.20.5.1500">
    <property type="match status" value="1"/>
</dbReference>
<feature type="region of interest" description="Disordered" evidence="5">
    <location>
        <begin position="406"/>
        <end position="457"/>
    </location>
</feature>
<dbReference type="OrthoDB" id="27325at2759"/>
<keyword evidence="6" id="KW-1133">Transmembrane helix</keyword>
<dbReference type="GO" id="GO:0005634">
    <property type="term" value="C:nucleus"/>
    <property type="evidence" value="ECO:0007669"/>
    <property type="project" value="UniProtKB-SubCell"/>
</dbReference>
<dbReference type="Gene3D" id="3.30.1120.90">
    <property type="entry name" value="Nucleosome assembly protein"/>
    <property type="match status" value="1"/>
</dbReference>
<dbReference type="GO" id="GO:0006334">
    <property type="term" value="P:nucleosome assembly"/>
    <property type="evidence" value="ECO:0007669"/>
    <property type="project" value="InterPro"/>
</dbReference>
<evidence type="ECO:0000256" key="2">
    <source>
        <dbReference type="ARBA" id="ARBA00009947"/>
    </source>
</evidence>
<keyword evidence="3" id="KW-0539">Nucleus</keyword>
<feature type="region of interest" description="Disordered" evidence="5">
    <location>
        <begin position="76"/>
        <end position="98"/>
    </location>
</feature>
<dbReference type="Pfam" id="PF00956">
    <property type="entry name" value="NAP"/>
    <property type="match status" value="1"/>
</dbReference>
<evidence type="ECO:0000256" key="5">
    <source>
        <dbReference type="SAM" id="MobiDB-lite"/>
    </source>
</evidence>
<evidence type="ECO:0000256" key="6">
    <source>
        <dbReference type="SAM" id="Phobius"/>
    </source>
</evidence>
<keyword evidence="8" id="KW-1185">Reference proteome</keyword>
<dbReference type="FunFam" id="3.30.1120.90:FF:000001">
    <property type="entry name" value="Nucleosome assembly protein 1-like 1"/>
    <property type="match status" value="1"/>
</dbReference>
<dbReference type="InParanoid" id="A0A7R8YY31"/>
<dbReference type="InterPro" id="IPR002164">
    <property type="entry name" value="NAP_family"/>
</dbReference>
<proteinExistence type="inferred from homology"/>
<dbReference type="FunFam" id="1.20.5.1500:FF:000001">
    <property type="entry name" value="Nucleosome assembly protein 1-like 1"/>
    <property type="match status" value="1"/>
</dbReference>
<dbReference type="FunCoup" id="A0A7R8YY31">
    <property type="interactions" value="2119"/>
</dbReference>
<keyword evidence="6" id="KW-0472">Membrane</keyword>
<organism evidence="7 8">
    <name type="scientific">Hermetia illucens</name>
    <name type="common">Black soldier fly</name>
    <dbReference type="NCBI Taxonomy" id="343691"/>
    <lineage>
        <taxon>Eukaryota</taxon>
        <taxon>Metazoa</taxon>
        <taxon>Ecdysozoa</taxon>
        <taxon>Arthropoda</taxon>
        <taxon>Hexapoda</taxon>
        <taxon>Insecta</taxon>
        <taxon>Pterygota</taxon>
        <taxon>Neoptera</taxon>
        <taxon>Endopterygota</taxon>
        <taxon>Diptera</taxon>
        <taxon>Brachycera</taxon>
        <taxon>Stratiomyomorpha</taxon>
        <taxon>Stratiomyidae</taxon>
        <taxon>Hermetiinae</taxon>
        <taxon>Hermetia</taxon>
    </lineage>
</organism>
<name>A0A7R8YY31_HERIL</name>
<feature type="transmembrane region" description="Helical" evidence="6">
    <location>
        <begin position="18"/>
        <end position="38"/>
    </location>
</feature>
<sequence length="457" mass="52976">MAVVDLRTSVSGHETRSVVSFLAILFSVLLLPSCLARLSRCVFRVSRRQASTLLTNFLVLNSEAIFPLQKEDKMSETKEVVHADGPEGSGAESEGEEKSATRFFLNSPAFMSGPMRRHFLQEMVKMLPEKVRNRVTALKHVQLEQLKLESKFYEEVYELERKYQGLYQPLFDKRQKIISGEVEPEVEKATWKSDDEDTEELSDKMKEITLKLKKNLDVKYPDDVKGVPDFWLTVFRSAELLSEMVQEHDEAALKKLRDIKIVYADNPMSYTLEFHFDKNDYFSDPVLTKKYFLKTAVDGEYPFGFEGPEIYKCEGCTIHWEKSMNLTVKTIRKKQKHKARGAVRTITKQVPNDSFFNFFNPPQINEEDKDKEDEETQGILSTDFEIGHFLRARIIPKAVLYYTGDVIDEDYDDDDDDYDEEEEEEDEEEEESEEDDARPKRKPIGGKKPTPNECPNQ</sequence>
<feature type="compositionally biased region" description="Basic and acidic residues" evidence="5">
    <location>
        <begin position="76"/>
        <end position="85"/>
    </location>
</feature>
<evidence type="ECO:0000313" key="7">
    <source>
        <dbReference type="EMBL" id="CAD7088547.1"/>
    </source>
</evidence>
<protein>
    <submittedName>
        <fullName evidence="7">Uncharacterized protein</fullName>
    </submittedName>
</protein>
<dbReference type="InterPro" id="IPR037231">
    <property type="entry name" value="NAP-like_sf"/>
</dbReference>
<dbReference type="Proteomes" id="UP000594454">
    <property type="component" value="Chromosome 4"/>
</dbReference>
<feature type="compositionally biased region" description="Acidic residues" evidence="5">
    <location>
        <begin position="406"/>
        <end position="436"/>
    </location>
</feature>
<dbReference type="PANTHER" id="PTHR11875">
    <property type="entry name" value="TESTIS-SPECIFIC Y-ENCODED PROTEIN"/>
    <property type="match status" value="1"/>
</dbReference>
<keyword evidence="6" id="KW-0812">Transmembrane</keyword>
<evidence type="ECO:0000256" key="1">
    <source>
        <dbReference type="ARBA" id="ARBA00004123"/>
    </source>
</evidence>
<comment type="similarity">
    <text evidence="2 4">Belongs to the nucleosome assembly protein (NAP) family.</text>
</comment>
<evidence type="ECO:0000256" key="4">
    <source>
        <dbReference type="RuleBase" id="RU003876"/>
    </source>
</evidence>
<comment type="subcellular location">
    <subcellularLocation>
        <location evidence="1">Nucleus</location>
    </subcellularLocation>
</comment>
<dbReference type="EMBL" id="LR899012">
    <property type="protein sequence ID" value="CAD7088547.1"/>
    <property type="molecule type" value="Genomic_DNA"/>
</dbReference>
<evidence type="ECO:0000256" key="3">
    <source>
        <dbReference type="ARBA" id="ARBA00023242"/>
    </source>
</evidence>